<dbReference type="AlphaFoldDB" id="A0AAV4MXI2"/>
<accession>A0AAV4MXI2</accession>
<protein>
    <submittedName>
        <fullName evidence="1">Uncharacterized protein</fullName>
    </submittedName>
</protein>
<evidence type="ECO:0000313" key="1">
    <source>
        <dbReference type="EMBL" id="GIX76988.1"/>
    </source>
</evidence>
<organism evidence="1 2">
    <name type="scientific">Caerostris extrusa</name>
    <name type="common">Bark spider</name>
    <name type="synonym">Caerostris bankana</name>
    <dbReference type="NCBI Taxonomy" id="172846"/>
    <lineage>
        <taxon>Eukaryota</taxon>
        <taxon>Metazoa</taxon>
        <taxon>Ecdysozoa</taxon>
        <taxon>Arthropoda</taxon>
        <taxon>Chelicerata</taxon>
        <taxon>Arachnida</taxon>
        <taxon>Araneae</taxon>
        <taxon>Araneomorphae</taxon>
        <taxon>Entelegynae</taxon>
        <taxon>Araneoidea</taxon>
        <taxon>Araneidae</taxon>
        <taxon>Caerostris</taxon>
    </lineage>
</organism>
<dbReference type="EMBL" id="BPLR01002707">
    <property type="protein sequence ID" value="GIX76988.1"/>
    <property type="molecule type" value="Genomic_DNA"/>
</dbReference>
<dbReference type="Proteomes" id="UP001054945">
    <property type="component" value="Unassembled WGS sequence"/>
</dbReference>
<evidence type="ECO:0000313" key="2">
    <source>
        <dbReference type="Proteomes" id="UP001054945"/>
    </source>
</evidence>
<comment type="caution">
    <text evidence="1">The sequence shown here is derived from an EMBL/GenBank/DDBJ whole genome shotgun (WGS) entry which is preliminary data.</text>
</comment>
<name>A0AAV4MXI2_CAEEX</name>
<reference evidence="1 2" key="1">
    <citation type="submission" date="2021-06" db="EMBL/GenBank/DDBJ databases">
        <title>Caerostris extrusa draft genome.</title>
        <authorList>
            <person name="Kono N."/>
            <person name="Arakawa K."/>
        </authorList>
    </citation>
    <scope>NUCLEOTIDE SEQUENCE [LARGE SCALE GENOMIC DNA]</scope>
</reference>
<proteinExistence type="predicted"/>
<sequence length="94" mass="10992">MDMKTVYYEENVIHLSDVSSGVVPCRQMLESVYRVYLMKRDLPTNNYTDAFSFEDNSGCRHSNDKLTQDECLRKFTSDSRPNCFKHVPQGNRCE</sequence>
<keyword evidence="2" id="KW-1185">Reference proteome</keyword>
<gene>
    <name evidence="1" type="ORF">CEXT_581571</name>
</gene>